<feature type="transmembrane region" description="Helical" evidence="5">
    <location>
        <begin position="52"/>
        <end position="74"/>
    </location>
</feature>
<feature type="transmembrane region" description="Helical" evidence="5">
    <location>
        <begin position="127"/>
        <end position="151"/>
    </location>
</feature>
<evidence type="ECO:0000256" key="2">
    <source>
        <dbReference type="ARBA" id="ARBA00022692"/>
    </source>
</evidence>
<proteinExistence type="predicted"/>
<dbReference type="OrthoDB" id="3358017at2759"/>
<keyword evidence="3 5" id="KW-1133">Transmembrane helix</keyword>
<evidence type="ECO:0000256" key="4">
    <source>
        <dbReference type="ARBA" id="ARBA00023136"/>
    </source>
</evidence>
<feature type="transmembrane region" description="Helical" evidence="5">
    <location>
        <begin position="163"/>
        <end position="187"/>
    </location>
</feature>
<comment type="caution">
    <text evidence="6">The sequence shown here is derived from an EMBL/GenBank/DDBJ whole genome shotgun (WGS) entry which is preliminary data.</text>
</comment>
<evidence type="ECO:0000256" key="5">
    <source>
        <dbReference type="SAM" id="Phobius"/>
    </source>
</evidence>
<evidence type="ECO:0000256" key="1">
    <source>
        <dbReference type="ARBA" id="ARBA00004141"/>
    </source>
</evidence>
<organism evidence="6 7">
    <name type="scientific">Suillus placidus</name>
    <dbReference type="NCBI Taxonomy" id="48579"/>
    <lineage>
        <taxon>Eukaryota</taxon>
        <taxon>Fungi</taxon>
        <taxon>Dikarya</taxon>
        <taxon>Basidiomycota</taxon>
        <taxon>Agaricomycotina</taxon>
        <taxon>Agaricomycetes</taxon>
        <taxon>Agaricomycetidae</taxon>
        <taxon>Boletales</taxon>
        <taxon>Suillineae</taxon>
        <taxon>Suillaceae</taxon>
        <taxon>Suillus</taxon>
    </lineage>
</organism>
<dbReference type="EMBL" id="JABBWD010000049">
    <property type="protein sequence ID" value="KAG1773262.1"/>
    <property type="molecule type" value="Genomic_DNA"/>
</dbReference>
<dbReference type="PANTHER" id="PTHR31465:SF9">
    <property type="entry name" value="SPHINGOID LONG-CHAIN BASE TRANSPORTER RSB1"/>
    <property type="match status" value="1"/>
</dbReference>
<comment type="subcellular location">
    <subcellularLocation>
        <location evidence="1">Membrane</location>
        <topology evidence="1">Multi-pass membrane protein</topology>
    </subcellularLocation>
</comment>
<sequence>MVISSVFYTSQQASESPYNYVPTKWICVSFVVLYCISTVIHMDQALKYKLWWMIPTAAFAGVLEIFGWSARLWSSQSPELLMPFEMQLIGTITAPTPLVATNFVILGKIINELGPQFSRLTPNMYTIVFCSFDFICLVVQAVGGAFAAQAAHGSKSATLGGNIMLGGIVVQLFVILIYSGLAAEFFLRRKYNAPFRHQVIKFGRGQRIMSKKMQRMISAMSFCTICLFIRTVYRTVELADGWSGSVIASESYFNWLDGGFVTLAIYTLNVIHPGNYLKWDATVHASLPDEDQFNQNYAF</sequence>
<reference evidence="6" key="1">
    <citation type="journal article" date="2020" name="New Phytol.">
        <title>Comparative genomics reveals dynamic genome evolution in host specialist ectomycorrhizal fungi.</title>
        <authorList>
            <person name="Lofgren L.A."/>
            <person name="Nguyen N.H."/>
            <person name="Vilgalys R."/>
            <person name="Ruytinx J."/>
            <person name="Liao H.L."/>
            <person name="Branco S."/>
            <person name="Kuo A."/>
            <person name="LaButti K."/>
            <person name="Lipzen A."/>
            <person name="Andreopoulos W."/>
            <person name="Pangilinan J."/>
            <person name="Riley R."/>
            <person name="Hundley H."/>
            <person name="Na H."/>
            <person name="Barry K."/>
            <person name="Grigoriev I.V."/>
            <person name="Stajich J.E."/>
            <person name="Kennedy P.G."/>
        </authorList>
    </citation>
    <scope>NUCLEOTIDE SEQUENCE</scope>
    <source>
        <strain evidence="6">DOB743</strain>
    </source>
</reference>
<evidence type="ECO:0000313" key="6">
    <source>
        <dbReference type="EMBL" id="KAG1773262.1"/>
    </source>
</evidence>
<keyword evidence="7" id="KW-1185">Reference proteome</keyword>
<protein>
    <submittedName>
        <fullName evidence="6">RTA1 like protein-domain-containing protein</fullName>
    </submittedName>
</protein>
<feature type="transmembrane region" description="Helical" evidence="5">
    <location>
        <begin position="20"/>
        <end position="40"/>
    </location>
</feature>
<feature type="transmembrane region" description="Helical" evidence="5">
    <location>
        <begin position="86"/>
        <end position="106"/>
    </location>
</feature>
<name>A0A9P6ZP27_9AGAM</name>
<dbReference type="GO" id="GO:0005886">
    <property type="term" value="C:plasma membrane"/>
    <property type="evidence" value="ECO:0007669"/>
    <property type="project" value="TreeGrafter"/>
</dbReference>
<keyword evidence="2 5" id="KW-0812">Transmembrane</keyword>
<dbReference type="InterPro" id="IPR007568">
    <property type="entry name" value="RTA1"/>
</dbReference>
<feature type="transmembrane region" description="Helical" evidence="5">
    <location>
        <begin position="253"/>
        <end position="271"/>
    </location>
</feature>
<accession>A0A9P6ZP27</accession>
<evidence type="ECO:0000256" key="3">
    <source>
        <dbReference type="ARBA" id="ARBA00022989"/>
    </source>
</evidence>
<evidence type="ECO:0000313" key="7">
    <source>
        <dbReference type="Proteomes" id="UP000714275"/>
    </source>
</evidence>
<dbReference type="Pfam" id="PF04479">
    <property type="entry name" value="RTA1"/>
    <property type="match status" value="1"/>
</dbReference>
<gene>
    <name evidence="6" type="ORF">EV702DRAFT_1131198</name>
</gene>
<feature type="transmembrane region" description="Helical" evidence="5">
    <location>
        <begin position="216"/>
        <end position="233"/>
    </location>
</feature>
<dbReference type="PANTHER" id="PTHR31465">
    <property type="entry name" value="PROTEIN RTA1-RELATED"/>
    <property type="match status" value="1"/>
</dbReference>
<keyword evidence="4 5" id="KW-0472">Membrane</keyword>
<dbReference type="GO" id="GO:0000324">
    <property type="term" value="C:fungal-type vacuole"/>
    <property type="evidence" value="ECO:0007669"/>
    <property type="project" value="TreeGrafter"/>
</dbReference>
<dbReference type="AlphaFoldDB" id="A0A9P6ZP27"/>
<dbReference type="Proteomes" id="UP000714275">
    <property type="component" value="Unassembled WGS sequence"/>
</dbReference>